<evidence type="ECO:0000313" key="3">
    <source>
        <dbReference type="Proteomes" id="UP000287609"/>
    </source>
</evidence>
<evidence type="ECO:0000313" key="2">
    <source>
        <dbReference type="EMBL" id="RSX55538.1"/>
    </source>
</evidence>
<name>A0A430FRP3_9BIFI</name>
<dbReference type="InterPro" id="IPR032582">
    <property type="entry name" value="DUF4916"/>
</dbReference>
<accession>A0A430FRP3</accession>
<dbReference type="Pfam" id="PF16262">
    <property type="entry name" value="DUF4916"/>
    <property type="match status" value="1"/>
</dbReference>
<protein>
    <submittedName>
        <fullName evidence="2">ADP-ribose pyrophosphatase</fullName>
    </submittedName>
</protein>
<dbReference type="RefSeq" id="WP_125962767.1">
    <property type="nucleotide sequence ID" value="NZ_QXGM01000001.1"/>
</dbReference>
<feature type="compositionally biased region" description="Gly residues" evidence="1">
    <location>
        <begin position="19"/>
        <end position="31"/>
    </location>
</feature>
<dbReference type="Gene3D" id="3.90.79.10">
    <property type="entry name" value="Nucleoside Triphosphate Pyrophosphohydrolase"/>
    <property type="match status" value="1"/>
</dbReference>
<reference evidence="2 3" key="1">
    <citation type="submission" date="2018-09" db="EMBL/GenBank/DDBJ databases">
        <title>Characterization of the phylogenetic diversity of five novel species belonging to the genus Bifidobacterium.</title>
        <authorList>
            <person name="Lugli G.A."/>
            <person name="Duranti S."/>
            <person name="Milani C."/>
        </authorList>
    </citation>
    <scope>NUCLEOTIDE SEQUENCE [LARGE SCALE GENOMIC DNA]</scope>
    <source>
        <strain evidence="2 3">2036B</strain>
    </source>
</reference>
<dbReference type="OrthoDB" id="3266865at2"/>
<organism evidence="2 3">
    <name type="scientific">Bifidobacterium dolichotidis</name>
    <dbReference type="NCBI Taxonomy" id="2306976"/>
    <lineage>
        <taxon>Bacteria</taxon>
        <taxon>Bacillati</taxon>
        <taxon>Actinomycetota</taxon>
        <taxon>Actinomycetes</taxon>
        <taxon>Bifidobacteriales</taxon>
        <taxon>Bifidobacteriaceae</taxon>
        <taxon>Bifidobacterium</taxon>
    </lineage>
</organism>
<gene>
    <name evidence="2" type="ORF">D2E26_0101</name>
</gene>
<sequence>MRVLDGEIPSEGDFDAENGRGGDGGDGGDFGSGHFPGDSFHEPDGWMEDYELAFVRSRTPMPYVVVVPVHTDQLGRVEEVGTLLRVSNEGSIVERALVAGRVMHNEELRHCIMRHVTRDLGPLALPALPISMQPFMVAEFFPSQERGSFYDSRQHAIALCYIVTITGDCQARDETIDVEWTSVKSDNIQSIINQMPDGHGRIVAKALEYAGVL</sequence>
<proteinExistence type="predicted"/>
<keyword evidence="3" id="KW-1185">Reference proteome</keyword>
<evidence type="ECO:0000256" key="1">
    <source>
        <dbReference type="SAM" id="MobiDB-lite"/>
    </source>
</evidence>
<dbReference type="AlphaFoldDB" id="A0A430FRP3"/>
<feature type="region of interest" description="Disordered" evidence="1">
    <location>
        <begin position="1"/>
        <end position="38"/>
    </location>
</feature>
<dbReference type="Proteomes" id="UP000287609">
    <property type="component" value="Unassembled WGS sequence"/>
</dbReference>
<comment type="caution">
    <text evidence="2">The sequence shown here is derived from an EMBL/GenBank/DDBJ whole genome shotgun (WGS) entry which is preliminary data.</text>
</comment>
<dbReference type="EMBL" id="QXGM01000001">
    <property type="protein sequence ID" value="RSX55538.1"/>
    <property type="molecule type" value="Genomic_DNA"/>
</dbReference>